<feature type="region of interest" description="Disordered" evidence="2">
    <location>
        <begin position="649"/>
        <end position="718"/>
    </location>
</feature>
<dbReference type="InterPro" id="IPR021133">
    <property type="entry name" value="HEAT_type_2"/>
</dbReference>
<proteinExistence type="predicted"/>
<dbReference type="KEGG" id="cten:18249862"/>
<dbReference type="SUPFAM" id="SSF56112">
    <property type="entry name" value="Protein kinase-like (PK-like)"/>
    <property type="match status" value="1"/>
</dbReference>
<dbReference type="Gene3D" id="1.25.10.10">
    <property type="entry name" value="Leucine-rich Repeat Variant"/>
    <property type="match status" value="1"/>
</dbReference>
<dbReference type="GO" id="GO:0006409">
    <property type="term" value="P:tRNA export from nucleus"/>
    <property type="evidence" value="ECO:0007669"/>
    <property type="project" value="TreeGrafter"/>
</dbReference>
<dbReference type="PANTHER" id="PTHR12984:SF3">
    <property type="entry name" value="N-TERMINAL KINASE-LIKE PROTEIN"/>
    <property type="match status" value="1"/>
</dbReference>
<dbReference type="InterPro" id="IPR011009">
    <property type="entry name" value="Kinase-like_dom_sf"/>
</dbReference>
<evidence type="ECO:0000256" key="2">
    <source>
        <dbReference type="SAM" id="MobiDB-lite"/>
    </source>
</evidence>
<evidence type="ECO:0000313" key="4">
    <source>
        <dbReference type="EMBL" id="EGV63480.1"/>
    </source>
</evidence>
<evidence type="ECO:0000256" key="1">
    <source>
        <dbReference type="PROSITE-ProRule" id="PRU00103"/>
    </source>
</evidence>
<protein>
    <recommendedName>
        <fullName evidence="3">Protein kinase domain-containing protein</fullName>
    </recommendedName>
</protein>
<gene>
    <name evidence="4" type="ORF">CANTEDRAFT_135285</name>
</gene>
<dbReference type="AlphaFoldDB" id="G3B6I8"/>
<dbReference type="GeneID" id="18249862"/>
<dbReference type="GO" id="GO:0004672">
    <property type="term" value="F:protein kinase activity"/>
    <property type="evidence" value="ECO:0007669"/>
    <property type="project" value="InterPro"/>
</dbReference>
<dbReference type="PANTHER" id="PTHR12984">
    <property type="entry name" value="SCY1-RELATED S/T PROTEIN KINASE-LIKE"/>
    <property type="match status" value="1"/>
</dbReference>
<evidence type="ECO:0000313" key="5">
    <source>
        <dbReference type="Proteomes" id="UP000000707"/>
    </source>
</evidence>
<evidence type="ECO:0000259" key="3">
    <source>
        <dbReference type="PROSITE" id="PS50011"/>
    </source>
</evidence>
<reference evidence="4 5" key="1">
    <citation type="journal article" date="2011" name="Proc. Natl. Acad. Sci. U.S.A.">
        <title>Comparative genomics of xylose-fermenting fungi for enhanced biofuel production.</title>
        <authorList>
            <person name="Wohlbach D.J."/>
            <person name="Kuo A."/>
            <person name="Sato T.K."/>
            <person name="Potts K.M."/>
            <person name="Salamov A.A."/>
            <person name="LaButti K.M."/>
            <person name="Sun H."/>
            <person name="Clum A."/>
            <person name="Pangilinan J.L."/>
            <person name="Lindquist E.A."/>
            <person name="Lucas S."/>
            <person name="Lapidus A."/>
            <person name="Jin M."/>
            <person name="Gunawan C."/>
            <person name="Balan V."/>
            <person name="Dale B.E."/>
            <person name="Jeffries T.W."/>
            <person name="Zinkel R."/>
            <person name="Barry K.W."/>
            <person name="Grigoriev I.V."/>
            <person name="Gasch A.P."/>
        </authorList>
    </citation>
    <scope>NUCLEOTIDE SEQUENCE [LARGE SCALE GENOMIC DNA]</scope>
    <source>
        <strain evidence="5">ATCC 10573 / BCRC 21748 / CBS 615 / JCM 9827 / NBRC 10315 / NRRL Y-1498 / VKM Y-70</strain>
    </source>
</reference>
<organism evidence="5">
    <name type="scientific">Candida tenuis (strain ATCC 10573 / BCRC 21748 / CBS 615 / JCM 9827 / NBRC 10315 / NRRL Y-1498 / VKM Y-70)</name>
    <name type="common">Yeast</name>
    <name type="synonym">Yamadazyma tenuis</name>
    <dbReference type="NCBI Taxonomy" id="590646"/>
    <lineage>
        <taxon>Eukaryota</taxon>
        <taxon>Fungi</taxon>
        <taxon>Dikarya</taxon>
        <taxon>Ascomycota</taxon>
        <taxon>Saccharomycotina</taxon>
        <taxon>Pichiomycetes</taxon>
        <taxon>Debaryomycetaceae</taxon>
        <taxon>Yamadazyma</taxon>
    </lineage>
</organism>
<dbReference type="EMBL" id="GL996524">
    <property type="protein sequence ID" value="EGV63480.1"/>
    <property type="molecule type" value="Genomic_DNA"/>
</dbReference>
<dbReference type="PROSITE" id="PS50077">
    <property type="entry name" value="HEAT_REPEAT"/>
    <property type="match status" value="1"/>
</dbReference>
<dbReference type="STRING" id="590646.G3B6I8"/>
<dbReference type="SUPFAM" id="SSF48371">
    <property type="entry name" value="ARM repeat"/>
    <property type="match status" value="1"/>
</dbReference>
<dbReference type="InterPro" id="IPR016024">
    <property type="entry name" value="ARM-type_fold"/>
</dbReference>
<name>G3B6I8_CANTC</name>
<dbReference type="Gene3D" id="1.10.510.10">
    <property type="entry name" value="Transferase(Phosphotransferase) domain 1"/>
    <property type="match status" value="1"/>
</dbReference>
<dbReference type="Proteomes" id="UP000000707">
    <property type="component" value="Unassembled WGS sequence"/>
</dbReference>
<dbReference type="GO" id="GO:0005524">
    <property type="term" value="F:ATP binding"/>
    <property type="evidence" value="ECO:0007669"/>
    <property type="project" value="InterPro"/>
</dbReference>
<dbReference type="GO" id="GO:0005737">
    <property type="term" value="C:cytoplasm"/>
    <property type="evidence" value="ECO:0007669"/>
    <property type="project" value="TreeGrafter"/>
</dbReference>
<dbReference type="InterPro" id="IPR000719">
    <property type="entry name" value="Prot_kinase_dom"/>
</dbReference>
<dbReference type="OrthoDB" id="447103at2759"/>
<feature type="repeat" description="HEAT" evidence="1">
    <location>
        <begin position="386"/>
        <end position="424"/>
    </location>
</feature>
<feature type="compositionally biased region" description="Polar residues" evidence="2">
    <location>
        <begin position="668"/>
        <end position="686"/>
    </location>
</feature>
<dbReference type="InterPro" id="IPR011989">
    <property type="entry name" value="ARM-like"/>
</dbReference>
<dbReference type="HOGENOM" id="CLU_010392_2_0_1"/>
<dbReference type="Gene3D" id="3.30.200.20">
    <property type="entry name" value="Phosphorylase Kinase, domain 1"/>
    <property type="match status" value="1"/>
</dbReference>
<feature type="domain" description="Protein kinase" evidence="3">
    <location>
        <begin position="18"/>
        <end position="325"/>
    </location>
</feature>
<dbReference type="eggNOG" id="KOG1243">
    <property type="taxonomic scope" value="Eukaryota"/>
</dbReference>
<dbReference type="PROSITE" id="PS50011">
    <property type="entry name" value="PROTEIN_KINASE_DOM"/>
    <property type="match status" value="1"/>
</dbReference>
<accession>G3B6I8</accession>
<sequence length="718" mass="79892">MDFLSKTLQTLTGSSIPYTLKEEVWHNQIWQLFDAINPKDNSPVSVFQFNGANKQDTYKVLATSSFTNSKLVKYPGLVSIIDYFEVSKEHLYIVTERVKPLSAVLSGSSKDYKVFGINSIANSLEFLNSKCKLVHCNLSVDSVFVSLEGSWKLFGFELMSGVGNMAKNAVSYGRNLIDLPEELVNSQLCNYEASPQTDSYLLGKFIEANVPQWTSPTIKRLTTKFRSRLSLEDFLVKNGPIFDSNIIIRFNEELNDVKVLNSHDKLGFFKHNLAEYLNGDTSVYPEGLIANKLLPELVSQYDQLSRFKPSVNTTPEETTQNQELLSIVLNFILKICMNLPSSEFNTKIVPIIKASFGSNDRSVRLTLLNNLSGYRPMLSNPDLQAIFPKLVVGIQDSNFIIRELTLNAINSIVDVLTDKSVNQDLLKVLAKCQNDPKPSIRTNTIILIIKISGRIYKNSRNNVLITALSKSLKDSFTPCKMAALRGFESLESDFSIDEVCNKILGILATALMDPKSSKVRNESGRLFKVYFNRVESQATNLGDEEDEELEEKEFLAKNGTPNETVKKDVAPGNGGSGSGFGWNLMNKFVSSGVEGQMNNEINKSSSTVNLIATNNSNSARNTPTIASVTHSTEDLTIKDGWNEFDDGWGGVEDEELEKPKPRAAKSTKPVNTRKPISSNRTKTSTLKLGHKEKPVSSLKLNLVDDDQEEGGWGGLDDW</sequence>
<keyword evidence="5" id="KW-1185">Reference proteome</keyword>
<dbReference type="InterPro" id="IPR051177">
    <property type="entry name" value="CIK-Related_Protein"/>
</dbReference>